<dbReference type="Pfam" id="PF12697">
    <property type="entry name" value="Abhydrolase_6"/>
    <property type="match status" value="1"/>
</dbReference>
<evidence type="ECO:0000313" key="2">
    <source>
        <dbReference type="EMBL" id="KAF2112810.1"/>
    </source>
</evidence>
<proteinExistence type="predicted"/>
<dbReference type="Proteomes" id="UP000799770">
    <property type="component" value="Unassembled WGS sequence"/>
</dbReference>
<name>A0A6A5Z089_9PLEO</name>
<dbReference type="AlphaFoldDB" id="A0A6A5Z089"/>
<protein>
    <submittedName>
        <fullName evidence="2">Alpha/beta hydrolase fold-1</fullName>
    </submittedName>
</protein>
<keyword evidence="3" id="KW-1185">Reference proteome</keyword>
<sequence>MATPPKPTILLVHGGWHIPASYSKLTRALKAASYEVHCPRLLSVNGARPPNSSLDTDTDIIRSYATSLVDAGRTVIAIMHSYGGQVGTNALHGLGLKARNEVGLEGGIAHLIYMAAYAPLENTTMLDKVREFGHGDLMNVIFNYADDGTVLHRDPSQLSLLLLGPDANEEEAKEYLATLVLWNGKVMDEPAGDKVAWREIPLTYVLCDQDSTVPYPYQQSFVETLKEEGASVETVELHTGHCPNLTATNDIVNVVKGVAAKI</sequence>
<dbReference type="Gene3D" id="3.40.50.1820">
    <property type="entry name" value="alpha/beta hydrolase"/>
    <property type="match status" value="1"/>
</dbReference>
<reference evidence="2" key="1">
    <citation type="journal article" date="2020" name="Stud. Mycol.">
        <title>101 Dothideomycetes genomes: a test case for predicting lifestyles and emergence of pathogens.</title>
        <authorList>
            <person name="Haridas S."/>
            <person name="Albert R."/>
            <person name="Binder M."/>
            <person name="Bloem J."/>
            <person name="Labutti K."/>
            <person name="Salamov A."/>
            <person name="Andreopoulos B."/>
            <person name="Baker S."/>
            <person name="Barry K."/>
            <person name="Bills G."/>
            <person name="Bluhm B."/>
            <person name="Cannon C."/>
            <person name="Castanera R."/>
            <person name="Culley D."/>
            <person name="Daum C."/>
            <person name="Ezra D."/>
            <person name="Gonzalez J."/>
            <person name="Henrissat B."/>
            <person name="Kuo A."/>
            <person name="Liang C."/>
            <person name="Lipzen A."/>
            <person name="Lutzoni F."/>
            <person name="Magnuson J."/>
            <person name="Mondo S."/>
            <person name="Nolan M."/>
            <person name="Ohm R."/>
            <person name="Pangilinan J."/>
            <person name="Park H.-J."/>
            <person name="Ramirez L."/>
            <person name="Alfaro M."/>
            <person name="Sun H."/>
            <person name="Tritt A."/>
            <person name="Yoshinaga Y."/>
            <person name="Zwiers L.-H."/>
            <person name="Turgeon B."/>
            <person name="Goodwin S."/>
            <person name="Spatafora J."/>
            <person name="Crous P."/>
            <person name="Grigoriev I."/>
        </authorList>
    </citation>
    <scope>NUCLEOTIDE SEQUENCE</scope>
    <source>
        <strain evidence="2">CBS 627.86</strain>
    </source>
</reference>
<evidence type="ECO:0000259" key="1">
    <source>
        <dbReference type="Pfam" id="PF12697"/>
    </source>
</evidence>
<gene>
    <name evidence="2" type="ORF">BDV96DRAFT_497060</name>
</gene>
<accession>A0A6A5Z089</accession>
<dbReference type="SUPFAM" id="SSF53474">
    <property type="entry name" value="alpha/beta-Hydrolases"/>
    <property type="match status" value="1"/>
</dbReference>
<keyword evidence="2" id="KW-0378">Hydrolase</keyword>
<dbReference type="GO" id="GO:0016787">
    <property type="term" value="F:hydrolase activity"/>
    <property type="evidence" value="ECO:0007669"/>
    <property type="project" value="UniProtKB-KW"/>
</dbReference>
<dbReference type="InterPro" id="IPR000073">
    <property type="entry name" value="AB_hydrolase_1"/>
</dbReference>
<evidence type="ECO:0000313" key="3">
    <source>
        <dbReference type="Proteomes" id="UP000799770"/>
    </source>
</evidence>
<dbReference type="InterPro" id="IPR052897">
    <property type="entry name" value="Sec-Metab_Biosynth_Hydrolase"/>
</dbReference>
<dbReference type="EMBL" id="ML977329">
    <property type="protein sequence ID" value="KAF2112810.1"/>
    <property type="molecule type" value="Genomic_DNA"/>
</dbReference>
<dbReference type="PANTHER" id="PTHR37017">
    <property type="entry name" value="AB HYDROLASE-1 DOMAIN-CONTAINING PROTEIN-RELATED"/>
    <property type="match status" value="1"/>
</dbReference>
<organism evidence="2 3">
    <name type="scientific">Lophiotrema nucula</name>
    <dbReference type="NCBI Taxonomy" id="690887"/>
    <lineage>
        <taxon>Eukaryota</taxon>
        <taxon>Fungi</taxon>
        <taxon>Dikarya</taxon>
        <taxon>Ascomycota</taxon>
        <taxon>Pezizomycotina</taxon>
        <taxon>Dothideomycetes</taxon>
        <taxon>Pleosporomycetidae</taxon>
        <taxon>Pleosporales</taxon>
        <taxon>Lophiotremataceae</taxon>
        <taxon>Lophiotrema</taxon>
    </lineage>
</organism>
<dbReference type="OrthoDB" id="1263307at2759"/>
<feature type="domain" description="AB hydrolase-1" evidence="1">
    <location>
        <begin position="9"/>
        <end position="246"/>
    </location>
</feature>
<dbReference type="PANTHER" id="PTHR37017:SF10">
    <property type="entry name" value="AB HYDROLASE-1 DOMAIN-CONTAINING PROTEIN"/>
    <property type="match status" value="1"/>
</dbReference>
<dbReference type="InterPro" id="IPR029058">
    <property type="entry name" value="AB_hydrolase_fold"/>
</dbReference>